<evidence type="ECO:0000313" key="2">
    <source>
        <dbReference type="Proteomes" id="UP000182379"/>
    </source>
</evidence>
<accession>A0A1H2ZZQ9</accession>
<dbReference type="Pfam" id="PF11185">
    <property type="entry name" value="DUF2971"/>
    <property type="match status" value="1"/>
</dbReference>
<evidence type="ECO:0008006" key="3">
    <source>
        <dbReference type="Google" id="ProtNLM"/>
    </source>
</evidence>
<dbReference type="InterPro" id="IPR021352">
    <property type="entry name" value="DUF2971"/>
</dbReference>
<gene>
    <name evidence="1" type="ORF">SAMN05216495_11749</name>
</gene>
<name>A0A1H2ZZQ9_ACIFE</name>
<dbReference type="AlphaFoldDB" id="A0A1H2ZZQ9"/>
<dbReference type="OMA" id="ITCAVEN"/>
<sequence length="291" mass="34180">MSTCQEDRMIYHYCSTSGFFNILRNQCLWLTEASFTNDAWENRMLDPVFEQALEELADDGEIERARMDTARDLYYHHSACFIYLGCFSEEGDILPQWRSYADDGQGFAIGFSSREMDFDCSTVHLNADFANKYYLKKVIYMREEYGEQFLPLAKNWIRMRLTRGRHLNDREIRRAIADDAAFSSLRYYCKDASFASEKELRALWLPVLLKDQEGHMAAGNRKAYRQIRFRPEASRLVPYTEMPFAKSAVREVVLGPKNDMKDHLDILKMFLAANGYDDRNVRLRISRSSYR</sequence>
<reference evidence="1 2" key="1">
    <citation type="submission" date="2016-10" db="EMBL/GenBank/DDBJ databases">
        <authorList>
            <person name="Varghese N."/>
            <person name="Submissions S."/>
        </authorList>
    </citation>
    <scope>NUCLEOTIDE SEQUENCE [LARGE SCALE GENOMIC DNA]</scope>
    <source>
        <strain evidence="1 2">WCC6</strain>
    </source>
</reference>
<evidence type="ECO:0000313" key="1">
    <source>
        <dbReference type="EMBL" id="SDX22856.1"/>
    </source>
</evidence>
<dbReference type="Proteomes" id="UP000182379">
    <property type="component" value="Unassembled WGS sequence"/>
</dbReference>
<protein>
    <recommendedName>
        <fullName evidence="3">DUF2971 domain-containing protein</fullName>
    </recommendedName>
</protein>
<organism evidence="1 2">
    <name type="scientific">Acidaminococcus fermentans</name>
    <dbReference type="NCBI Taxonomy" id="905"/>
    <lineage>
        <taxon>Bacteria</taxon>
        <taxon>Bacillati</taxon>
        <taxon>Bacillota</taxon>
        <taxon>Negativicutes</taxon>
        <taxon>Acidaminococcales</taxon>
        <taxon>Acidaminococcaceae</taxon>
        <taxon>Acidaminococcus</taxon>
    </lineage>
</organism>
<comment type="caution">
    <text evidence="1">The sequence shown here is derived from an EMBL/GenBank/DDBJ whole genome shotgun (WGS) entry which is preliminary data.</text>
</comment>
<dbReference type="EMBL" id="FNOP01000017">
    <property type="protein sequence ID" value="SDX22856.1"/>
    <property type="molecule type" value="Genomic_DNA"/>
</dbReference>
<proteinExistence type="predicted"/>